<feature type="region of interest" description="Disordered" evidence="4">
    <location>
        <begin position="1"/>
        <end position="97"/>
    </location>
</feature>
<feature type="compositionally biased region" description="Gly residues" evidence="4">
    <location>
        <begin position="34"/>
        <end position="45"/>
    </location>
</feature>
<evidence type="ECO:0000313" key="6">
    <source>
        <dbReference type="EMBL" id="EFN51912.1"/>
    </source>
</evidence>
<feature type="repeat" description="PPR" evidence="3">
    <location>
        <begin position="404"/>
        <end position="438"/>
    </location>
</feature>
<dbReference type="AlphaFoldDB" id="E1ZQD8"/>
<evidence type="ECO:0000256" key="3">
    <source>
        <dbReference type="PROSITE-ProRule" id="PRU00708"/>
    </source>
</evidence>
<feature type="compositionally biased region" description="Polar residues" evidence="4">
    <location>
        <begin position="72"/>
        <end position="85"/>
    </location>
</feature>
<dbReference type="PANTHER" id="PTHR47447:SF17">
    <property type="entry name" value="OS12G0638900 PROTEIN"/>
    <property type="match status" value="1"/>
</dbReference>
<feature type="repeat" description="PPR" evidence="3">
    <location>
        <begin position="334"/>
        <end position="368"/>
    </location>
</feature>
<feature type="domain" description="PROP1-like PPR" evidence="5">
    <location>
        <begin position="197"/>
        <end position="353"/>
    </location>
</feature>
<evidence type="ECO:0000256" key="1">
    <source>
        <dbReference type="ARBA" id="ARBA00007626"/>
    </source>
</evidence>
<feature type="repeat" description="PPR" evidence="3">
    <location>
        <begin position="299"/>
        <end position="333"/>
    </location>
</feature>
<dbReference type="KEGG" id="cvr:CHLNCDRAFT_59068"/>
<dbReference type="NCBIfam" id="TIGR00756">
    <property type="entry name" value="PPR"/>
    <property type="match status" value="8"/>
</dbReference>
<keyword evidence="7" id="KW-1185">Reference proteome</keyword>
<dbReference type="RefSeq" id="XP_005844014.1">
    <property type="nucleotide sequence ID" value="XM_005843952.1"/>
</dbReference>
<dbReference type="PANTHER" id="PTHR47447">
    <property type="entry name" value="OS03G0856100 PROTEIN"/>
    <property type="match status" value="1"/>
</dbReference>
<dbReference type="Pfam" id="PF13812">
    <property type="entry name" value="PPR_3"/>
    <property type="match status" value="2"/>
</dbReference>
<dbReference type="InterPro" id="IPR002885">
    <property type="entry name" value="PPR_rpt"/>
</dbReference>
<feature type="region of interest" description="Disordered" evidence="4">
    <location>
        <begin position="528"/>
        <end position="601"/>
    </location>
</feature>
<dbReference type="Proteomes" id="UP000008141">
    <property type="component" value="Unassembled WGS sequence"/>
</dbReference>
<dbReference type="Pfam" id="PF17177">
    <property type="entry name" value="PPR_long"/>
    <property type="match status" value="1"/>
</dbReference>
<feature type="repeat" description="PPR" evidence="3">
    <location>
        <begin position="264"/>
        <end position="298"/>
    </location>
</feature>
<feature type="repeat" description="PPR" evidence="3">
    <location>
        <begin position="439"/>
        <end position="473"/>
    </location>
</feature>
<feature type="compositionally biased region" description="Low complexity" evidence="4">
    <location>
        <begin position="549"/>
        <end position="578"/>
    </location>
</feature>
<dbReference type="Gene3D" id="1.25.40.10">
    <property type="entry name" value="Tetratricopeptide repeat domain"/>
    <property type="match status" value="3"/>
</dbReference>
<organism evidence="7">
    <name type="scientific">Chlorella variabilis</name>
    <name type="common">Green alga</name>
    <dbReference type="NCBI Taxonomy" id="554065"/>
    <lineage>
        <taxon>Eukaryota</taxon>
        <taxon>Viridiplantae</taxon>
        <taxon>Chlorophyta</taxon>
        <taxon>core chlorophytes</taxon>
        <taxon>Trebouxiophyceae</taxon>
        <taxon>Chlorellales</taxon>
        <taxon>Chlorellaceae</taxon>
        <taxon>Chlorella clade</taxon>
        <taxon>Chlorella</taxon>
    </lineage>
</organism>
<dbReference type="InterPro" id="IPR011990">
    <property type="entry name" value="TPR-like_helical_dom_sf"/>
</dbReference>
<dbReference type="PROSITE" id="PS51375">
    <property type="entry name" value="PPR"/>
    <property type="match status" value="8"/>
</dbReference>
<evidence type="ECO:0000256" key="2">
    <source>
        <dbReference type="ARBA" id="ARBA00022737"/>
    </source>
</evidence>
<feature type="repeat" description="PPR" evidence="3">
    <location>
        <begin position="369"/>
        <end position="403"/>
    </location>
</feature>
<protein>
    <recommendedName>
        <fullName evidence="5">PROP1-like PPR domain-containing protein</fullName>
    </recommendedName>
</protein>
<name>E1ZQD8_CHLVA</name>
<dbReference type="OrthoDB" id="42736at2759"/>
<dbReference type="EMBL" id="GL433859">
    <property type="protein sequence ID" value="EFN51912.1"/>
    <property type="molecule type" value="Genomic_DNA"/>
</dbReference>
<proteinExistence type="inferred from homology"/>
<dbReference type="SUPFAM" id="SSF48452">
    <property type="entry name" value="TPR-like"/>
    <property type="match status" value="1"/>
</dbReference>
<dbReference type="InterPro" id="IPR033443">
    <property type="entry name" value="PROP1-like_PPR_dom"/>
</dbReference>
<evidence type="ECO:0000313" key="7">
    <source>
        <dbReference type="Proteomes" id="UP000008141"/>
    </source>
</evidence>
<sequence>MSVGWGGAPLQQQQQQAQAPPQRFRQQQQEEGSYQGGPHGYGPAGPGFQRARSGGGNARGRSPQQAALPPHQQRQNAHAGRQNTHAGDPRQKNQGYRRLWQQVTQVGRGQRLGDHEGSAFSEMTVEDLLEVVRRLPPEASAVKAIGQGLYYFDSGALAALLKELNKSGHVRRAQELFDWLRGLDDSHDLYPLCNTMTYTTMISQCGTQQQLRRALELVAEMRSRGIQCNVHTYSALMNVCIKGNELDLALDVYRQMLAEGCTPNLVTYNTLIDVYGKTGAWEEAIRVLDALERQGIDPEIRTYNTVIIACNMSGQAQEALRIYERMLAAGAQPTATTYTALISAYGKNGQLDRALQIFQDMVRRGCERNVITYSSLISACEKAGRWELALELFREMHTEGCRPNVVTYNSLIAACAQGAQWEKAQEMFEQMQHRGCKPDAVTFGGLIAAYDRAGHWRRALTAFEQMKAHNCRPDSVVYNTIVGALWKTGLVWAQIFTPPCRQEHFRLTVHTLDAGAAAAATAAACVAPASAPPSTSPSPAPLELPPCAPASHPGSGTTSGSGSRAASPTPALPVPAGLSLGGGGGGRGATPELLSPASCTTPVLPGTPVSALPAGAYPGGSPSPTGSPLSVEGGLAAAAAAAAAAAGTGAGTVIEFGMHAFTVGSAVLSLLRWVAELRERLPREPNKDLKQQVCLVLNKGKPSREHTYPAIRAALLSLLRAWRSPFGLADVQQGCRIQATACDITDWLHTPEADRALAAYNCKAEGAGGRPLDKEAFFAEDVGAEARCAEAFAAVRHFEGRYCVADAALPPAYLAARPDWFSTAATFAAAFRLKDEVLHDAMLLLDRALAAGGEQLLGLNAAALLVACLLISARQAGEHPDRLPSPAQLEQATGLSEAAVEATQTTVCAMLQGDTSAISAVRVLKLLLERLGADFSHAQGLQATAGPALAVLGRAASEPALRALRPSALAAAVLLASRKSAGVTPFWPSALLALTGCTDAQGSELSASCDQVSAAMAASGLPNFG</sequence>
<dbReference type="Gene3D" id="1.10.472.10">
    <property type="entry name" value="Cyclin-like"/>
    <property type="match status" value="2"/>
</dbReference>
<dbReference type="InParanoid" id="E1ZQD8"/>
<evidence type="ECO:0000256" key="4">
    <source>
        <dbReference type="SAM" id="MobiDB-lite"/>
    </source>
</evidence>
<gene>
    <name evidence="6" type="ORF">CHLNCDRAFT_59068</name>
</gene>
<feature type="compositionally biased region" description="Gly residues" evidence="4">
    <location>
        <begin position="579"/>
        <end position="588"/>
    </location>
</feature>
<feature type="compositionally biased region" description="Pro residues" evidence="4">
    <location>
        <begin position="530"/>
        <end position="548"/>
    </location>
</feature>
<reference evidence="6 7" key="1">
    <citation type="journal article" date="2010" name="Plant Cell">
        <title>The Chlorella variabilis NC64A genome reveals adaptation to photosymbiosis, coevolution with viruses, and cryptic sex.</title>
        <authorList>
            <person name="Blanc G."/>
            <person name="Duncan G."/>
            <person name="Agarkova I."/>
            <person name="Borodovsky M."/>
            <person name="Gurnon J."/>
            <person name="Kuo A."/>
            <person name="Lindquist E."/>
            <person name="Lucas S."/>
            <person name="Pangilinan J."/>
            <person name="Polle J."/>
            <person name="Salamov A."/>
            <person name="Terry A."/>
            <person name="Yamada T."/>
            <person name="Dunigan D.D."/>
            <person name="Grigoriev I.V."/>
            <person name="Claverie J.M."/>
            <person name="Van Etten J.L."/>
        </authorList>
    </citation>
    <scope>NUCLEOTIDE SEQUENCE [LARGE SCALE GENOMIC DNA]</scope>
    <source>
        <strain evidence="6 7">NC64A</strain>
    </source>
</reference>
<feature type="repeat" description="PPR" evidence="3">
    <location>
        <begin position="229"/>
        <end position="263"/>
    </location>
</feature>
<keyword evidence="2" id="KW-0677">Repeat</keyword>
<dbReference type="GeneID" id="17351451"/>
<evidence type="ECO:0000259" key="5">
    <source>
        <dbReference type="Pfam" id="PF17177"/>
    </source>
</evidence>
<dbReference type="eggNOG" id="KOG4197">
    <property type="taxonomic scope" value="Eukaryota"/>
</dbReference>
<comment type="similarity">
    <text evidence="1">Belongs to the PPR family. P subfamily.</text>
</comment>
<dbReference type="OMA" id="TTMISQC"/>
<feature type="repeat" description="PPR" evidence="3">
    <location>
        <begin position="194"/>
        <end position="228"/>
    </location>
</feature>
<feature type="compositionally biased region" description="Low complexity" evidence="4">
    <location>
        <begin position="11"/>
        <end position="33"/>
    </location>
</feature>
<accession>E1ZQD8</accession>